<evidence type="ECO:0000313" key="2">
    <source>
        <dbReference type="Proteomes" id="UP000231279"/>
    </source>
</evidence>
<organism evidence="1 2">
    <name type="scientific">Handroanthus impetiginosus</name>
    <dbReference type="NCBI Taxonomy" id="429701"/>
    <lineage>
        <taxon>Eukaryota</taxon>
        <taxon>Viridiplantae</taxon>
        <taxon>Streptophyta</taxon>
        <taxon>Embryophyta</taxon>
        <taxon>Tracheophyta</taxon>
        <taxon>Spermatophyta</taxon>
        <taxon>Magnoliopsida</taxon>
        <taxon>eudicotyledons</taxon>
        <taxon>Gunneridae</taxon>
        <taxon>Pentapetalae</taxon>
        <taxon>asterids</taxon>
        <taxon>lamiids</taxon>
        <taxon>Lamiales</taxon>
        <taxon>Bignoniaceae</taxon>
        <taxon>Crescentiina</taxon>
        <taxon>Tabebuia alliance</taxon>
        <taxon>Handroanthus</taxon>
    </lineage>
</organism>
<accession>A0A2G9HN59</accession>
<evidence type="ECO:0000313" key="1">
    <source>
        <dbReference type="EMBL" id="PIN18951.1"/>
    </source>
</evidence>
<dbReference type="Proteomes" id="UP000231279">
    <property type="component" value="Unassembled WGS sequence"/>
</dbReference>
<reference evidence="2" key="1">
    <citation type="journal article" date="2018" name="Gigascience">
        <title>Genome assembly of the Pink Ipe (Handroanthus impetiginosus, Bignoniaceae), a highly valued, ecologically keystone Neotropical timber forest tree.</title>
        <authorList>
            <person name="Silva-Junior O.B."/>
            <person name="Grattapaglia D."/>
            <person name="Novaes E."/>
            <person name="Collevatti R.G."/>
        </authorList>
    </citation>
    <scope>NUCLEOTIDE SEQUENCE [LARGE SCALE GENOMIC DNA]</scope>
    <source>
        <strain evidence="2">cv. UFG-1</strain>
    </source>
</reference>
<keyword evidence="2" id="KW-1185">Reference proteome</keyword>
<sequence length="30" mass="3721">MRIVRMVYTVAHICCQNMQLRSIHYQLEHF</sequence>
<comment type="caution">
    <text evidence="1">The sequence shown here is derived from an EMBL/GenBank/DDBJ whole genome shotgun (WGS) entry which is preliminary data.</text>
</comment>
<proteinExistence type="predicted"/>
<name>A0A2G9HN59_9LAMI</name>
<dbReference type="AlphaFoldDB" id="A0A2G9HN59"/>
<gene>
    <name evidence="1" type="ORF">CDL12_08354</name>
</gene>
<protein>
    <submittedName>
        <fullName evidence="1">Uncharacterized protein</fullName>
    </submittedName>
</protein>
<dbReference type="EMBL" id="NKXS01001368">
    <property type="protein sequence ID" value="PIN18951.1"/>
    <property type="molecule type" value="Genomic_DNA"/>
</dbReference>